<keyword evidence="3 5" id="KW-0863">Zinc-finger</keyword>
<dbReference type="GO" id="GO:0008270">
    <property type="term" value="F:zinc ion binding"/>
    <property type="evidence" value="ECO:0007669"/>
    <property type="project" value="UniProtKB-KW"/>
</dbReference>
<dbReference type="GO" id="GO:0003729">
    <property type="term" value="F:mRNA binding"/>
    <property type="evidence" value="ECO:0007669"/>
    <property type="project" value="InterPro"/>
</dbReference>
<dbReference type="VEuPathDB" id="FungiDB:SPRG_17988"/>
<dbReference type="OrthoDB" id="411372at2759"/>
<dbReference type="OMA" id="KSAWHYN"/>
<evidence type="ECO:0000256" key="1">
    <source>
        <dbReference type="ARBA" id="ARBA00022723"/>
    </source>
</evidence>
<accession>A0A067BDP3</accession>
<keyword evidence="4 5" id="KW-0862">Zinc</keyword>
<dbReference type="PANTHER" id="PTHR12547">
    <property type="entry name" value="CCCH ZINC FINGER/TIS11-RELATED"/>
    <property type="match status" value="1"/>
</dbReference>
<evidence type="ECO:0000313" key="7">
    <source>
        <dbReference type="EMBL" id="KDO16489.1"/>
    </source>
</evidence>
<dbReference type="KEGG" id="spar:SPRG_17988"/>
<evidence type="ECO:0000256" key="4">
    <source>
        <dbReference type="ARBA" id="ARBA00022833"/>
    </source>
</evidence>
<keyword evidence="2" id="KW-0677">Repeat</keyword>
<dbReference type="PROSITE" id="PS50103">
    <property type="entry name" value="ZF_C3H1"/>
    <property type="match status" value="3"/>
</dbReference>
<dbReference type="InterPro" id="IPR045877">
    <property type="entry name" value="ZFP36-like"/>
</dbReference>
<dbReference type="GeneID" id="24139515"/>
<keyword evidence="8" id="KW-1185">Reference proteome</keyword>
<dbReference type="InterPro" id="IPR000571">
    <property type="entry name" value="Znf_CCCH"/>
</dbReference>
<dbReference type="AlphaFoldDB" id="A0A067BDP3"/>
<evidence type="ECO:0000256" key="5">
    <source>
        <dbReference type="PROSITE-ProRule" id="PRU00723"/>
    </source>
</evidence>
<evidence type="ECO:0000259" key="6">
    <source>
        <dbReference type="PROSITE" id="PS50103"/>
    </source>
</evidence>
<reference evidence="7 8" key="1">
    <citation type="journal article" date="2013" name="PLoS Genet.">
        <title>Distinctive expansion of potential virulence genes in the genome of the oomycete fish pathogen Saprolegnia parasitica.</title>
        <authorList>
            <person name="Jiang R.H."/>
            <person name="de Bruijn I."/>
            <person name="Haas B.J."/>
            <person name="Belmonte R."/>
            <person name="Lobach L."/>
            <person name="Christie J."/>
            <person name="van den Ackerveken G."/>
            <person name="Bottin A."/>
            <person name="Bulone V."/>
            <person name="Diaz-Moreno S.M."/>
            <person name="Dumas B."/>
            <person name="Fan L."/>
            <person name="Gaulin E."/>
            <person name="Govers F."/>
            <person name="Grenville-Briggs L.J."/>
            <person name="Horner N.R."/>
            <person name="Levin J.Z."/>
            <person name="Mammella M."/>
            <person name="Meijer H.J."/>
            <person name="Morris P."/>
            <person name="Nusbaum C."/>
            <person name="Oome S."/>
            <person name="Phillips A.J."/>
            <person name="van Rooyen D."/>
            <person name="Rzeszutek E."/>
            <person name="Saraiva M."/>
            <person name="Secombes C.J."/>
            <person name="Seidl M.F."/>
            <person name="Snel B."/>
            <person name="Stassen J.H."/>
            <person name="Sykes S."/>
            <person name="Tripathy S."/>
            <person name="van den Berg H."/>
            <person name="Vega-Arreguin J.C."/>
            <person name="Wawra S."/>
            <person name="Young S.K."/>
            <person name="Zeng Q."/>
            <person name="Dieguez-Uribeondo J."/>
            <person name="Russ C."/>
            <person name="Tyler B.M."/>
            <person name="van West P."/>
        </authorList>
    </citation>
    <scope>NUCLEOTIDE SEQUENCE [LARGE SCALE GENOMIC DNA]</scope>
    <source>
        <strain evidence="7 8">CBS 223.65</strain>
    </source>
</reference>
<dbReference type="SMART" id="SM00356">
    <property type="entry name" value="ZnF_C3H1"/>
    <property type="match status" value="3"/>
</dbReference>
<feature type="zinc finger region" description="C3H1-type" evidence="5">
    <location>
        <begin position="238"/>
        <end position="265"/>
    </location>
</feature>
<name>A0A067BDP3_SAPPC</name>
<dbReference type="SUPFAM" id="SSF90229">
    <property type="entry name" value="CCCH zinc finger"/>
    <property type="match status" value="2"/>
</dbReference>
<organism evidence="7 8">
    <name type="scientific">Saprolegnia parasitica (strain CBS 223.65)</name>
    <dbReference type="NCBI Taxonomy" id="695850"/>
    <lineage>
        <taxon>Eukaryota</taxon>
        <taxon>Sar</taxon>
        <taxon>Stramenopiles</taxon>
        <taxon>Oomycota</taxon>
        <taxon>Saprolegniomycetes</taxon>
        <taxon>Saprolegniales</taxon>
        <taxon>Saprolegniaceae</taxon>
        <taxon>Saprolegnia</taxon>
    </lineage>
</organism>
<evidence type="ECO:0000256" key="3">
    <source>
        <dbReference type="ARBA" id="ARBA00022771"/>
    </source>
</evidence>
<sequence>MSVSDRLLVLLGLLAPLPTLRRSDDDHDRQQWCLHWVLVALLMSTHPSLDLVVSRGQAMEDLAALLAQAPTTTENVAKYQRIARALRGPSQLEAPPPYRPPAKPKHGYLKTKMCYRMKKGSCSFGASCVYAHSVAELRPFVADAATATKAKICADTSTADSSGSDADGYGSPVKSAWHYNPGPPPSVRTLANERCASSMNWRAPSSPVYKPACTFYRRGTCTRGDDCEYRHDSIAWNKIKTKLCANHARGSCTYGAKCTYVLGFSKDCSVSYLH</sequence>
<dbReference type="Pfam" id="PF00642">
    <property type="entry name" value="zf-CCCH"/>
    <property type="match status" value="2"/>
</dbReference>
<gene>
    <name evidence="7" type="ORF">SPRG_17988</name>
</gene>
<feature type="zinc finger region" description="C3H1-type" evidence="5">
    <location>
        <begin position="108"/>
        <end position="135"/>
    </location>
</feature>
<feature type="zinc finger region" description="C3H1-type" evidence="5">
    <location>
        <begin position="207"/>
        <end position="234"/>
    </location>
</feature>
<keyword evidence="1 5" id="KW-0479">Metal-binding</keyword>
<protein>
    <recommendedName>
        <fullName evidence="6">C3H1-type domain-containing protein</fullName>
    </recommendedName>
</protein>
<proteinExistence type="predicted"/>
<dbReference type="EMBL" id="KK584089">
    <property type="protein sequence ID" value="KDO16489.1"/>
    <property type="molecule type" value="Genomic_DNA"/>
</dbReference>
<evidence type="ECO:0000313" key="8">
    <source>
        <dbReference type="Proteomes" id="UP000030745"/>
    </source>
</evidence>
<dbReference type="Proteomes" id="UP000030745">
    <property type="component" value="Unassembled WGS sequence"/>
</dbReference>
<dbReference type="PANTHER" id="PTHR12547:SF18">
    <property type="entry name" value="PROTEIN TIS11"/>
    <property type="match status" value="1"/>
</dbReference>
<dbReference type="InterPro" id="IPR036855">
    <property type="entry name" value="Znf_CCCH_sf"/>
</dbReference>
<dbReference type="Gene3D" id="4.10.1000.10">
    <property type="entry name" value="Zinc finger, CCCH-type"/>
    <property type="match status" value="1"/>
</dbReference>
<evidence type="ECO:0000256" key="2">
    <source>
        <dbReference type="ARBA" id="ARBA00022737"/>
    </source>
</evidence>
<dbReference type="Gene3D" id="3.30.1370.210">
    <property type="match status" value="1"/>
</dbReference>
<feature type="domain" description="C3H1-type" evidence="6">
    <location>
        <begin position="108"/>
        <end position="135"/>
    </location>
</feature>
<feature type="domain" description="C3H1-type" evidence="6">
    <location>
        <begin position="207"/>
        <end position="234"/>
    </location>
</feature>
<feature type="domain" description="C3H1-type" evidence="6">
    <location>
        <begin position="238"/>
        <end position="265"/>
    </location>
</feature>
<dbReference type="RefSeq" id="XP_012212803.1">
    <property type="nucleotide sequence ID" value="XM_012357413.1"/>
</dbReference>